<dbReference type="OrthoDB" id="2985014at2759"/>
<reference evidence="7" key="1">
    <citation type="journal article" date="2020" name="Fungal Divers.">
        <title>Resolving the Mortierellaceae phylogeny through synthesis of multi-gene phylogenetics and phylogenomics.</title>
        <authorList>
            <person name="Vandepol N."/>
            <person name="Liber J."/>
            <person name="Desiro A."/>
            <person name="Na H."/>
            <person name="Kennedy M."/>
            <person name="Barry K."/>
            <person name="Grigoriev I.V."/>
            <person name="Miller A.N."/>
            <person name="O'Donnell K."/>
            <person name="Stajich J.E."/>
            <person name="Bonito G."/>
        </authorList>
    </citation>
    <scope>NUCLEOTIDE SEQUENCE</scope>
    <source>
        <strain evidence="7">KOD948</strain>
    </source>
</reference>
<dbReference type="Proteomes" id="UP000726737">
    <property type="component" value="Unassembled WGS sequence"/>
</dbReference>
<dbReference type="PANTHER" id="PTHR43791:SF36">
    <property type="entry name" value="TRANSPORTER, PUTATIVE (AFU_ORTHOLOGUE AFUA_6G08340)-RELATED"/>
    <property type="match status" value="1"/>
</dbReference>
<comment type="subcellular location">
    <subcellularLocation>
        <location evidence="1">Membrane</location>
        <topology evidence="1">Multi-pass membrane protein</topology>
    </subcellularLocation>
</comment>
<gene>
    <name evidence="7" type="ORF">BG011_001737</name>
</gene>
<evidence type="ECO:0000313" key="7">
    <source>
        <dbReference type="EMBL" id="KAG0247278.1"/>
    </source>
</evidence>
<dbReference type="Gene3D" id="1.20.1250.20">
    <property type="entry name" value="MFS general substrate transporter like domains"/>
    <property type="match status" value="1"/>
</dbReference>
<dbReference type="AlphaFoldDB" id="A0A9P6TTV3"/>
<feature type="transmembrane region" description="Helical" evidence="6">
    <location>
        <begin position="73"/>
        <end position="91"/>
    </location>
</feature>
<evidence type="ECO:0000256" key="6">
    <source>
        <dbReference type="SAM" id="Phobius"/>
    </source>
</evidence>
<dbReference type="SUPFAM" id="SSF103473">
    <property type="entry name" value="MFS general substrate transporter"/>
    <property type="match status" value="1"/>
</dbReference>
<evidence type="ECO:0000256" key="5">
    <source>
        <dbReference type="ARBA" id="ARBA00023136"/>
    </source>
</evidence>
<feature type="transmembrane region" description="Helical" evidence="6">
    <location>
        <begin position="36"/>
        <end position="53"/>
    </location>
</feature>
<keyword evidence="2" id="KW-0813">Transport</keyword>
<dbReference type="PANTHER" id="PTHR43791">
    <property type="entry name" value="PERMEASE-RELATED"/>
    <property type="match status" value="1"/>
</dbReference>
<keyword evidence="8" id="KW-1185">Reference proteome</keyword>
<keyword evidence="5 6" id="KW-0472">Membrane</keyword>
<feature type="non-terminal residue" evidence="7">
    <location>
        <position position="98"/>
    </location>
</feature>
<accession>A0A9P6TTV3</accession>
<keyword evidence="3 6" id="KW-0812">Transmembrane</keyword>
<comment type="caution">
    <text evidence="7">The sequence shown here is derived from an EMBL/GenBank/DDBJ whole genome shotgun (WGS) entry which is preliminary data.</text>
</comment>
<proteinExistence type="predicted"/>
<evidence type="ECO:0000256" key="2">
    <source>
        <dbReference type="ARBA" id="ARBA00022448"/>
    </source>
</evidence>
<keyword evidence="4 6" id="KW-1133">Transmembrane helix</keyword>
<dbReference type="GO" id="GO:0016020">
    <property type="term" value="C:membrane"/>
    <property type="evidence" value="ECO:0007669"/>
    <property type="project" value="UniProtKB-SubCell"/>
</dbReference>
<protein>
    <submittedName>
        <fullName evidence="7">Uncharacterized protein</fullName>
    </submittedName>
</protein>
<name>A0A9P6TTV3_9FUNG</name>
<evidence type="ECO:0000313" key="8">
    <source>
        <dbReference type="Proteomes" id="UP000726737"/>
    </source>
</evidence>
<evidence type="ECO:0000256" key="3">
    <source>
        <dbReference type="ARBA" id="ARBA00022692"/>
    </source>
</evidence>
<sequence length="98" mass="11285">MSEKQEHADVLEEKAIGQVAEFDPDSLAIRTLKRKLDYRLVPIWSLLYLFSFLDRSNIGNARVAGLEHDLNLTGTQFNMTLTIFFFGYILFEVPSNIM</sequence>
<organism evidence="7 8">
    <name type="scientific">Mortierella polycephala</name>
    <dbReference type="NCBI Taxonomy" id="41804"/>
    <lineage>
        <taxon>Eukaryota</taxon>
        <taxon>Fungi</taxon>
        <taxon>Fungi incertae sedis</taxon>
        <taxon>Mucoromycota</taxon>
        <taxon>Mortierellomycotina</taxon>
        <taxon>Mortierellomycetes</taxon>
        <taxon>Mortierellales</taxon>
        <taxon>Mortierellaceae</taxon>
        <taxon>Mortierella</taxon>
    </lineage>
</organism>
<evidence type="ECO:0000256" key="1">
    <source>
        <dbReference type="ARBA" id="ARBA00004141"/>
    </source>
</evidence>
<dbReference type="GO" id="GO:0022857">
    <property type="term" value="F:transmembrane transporter activity"/>
    <property type="evidence" value="ECO:0007669"/>
    <property type="project" value="TreeGrafter"/>
</dbReference>
<evidence type="ECO:0000256" key="4">
    <source>
        <dbReference type="ARBA" id="ARBA00022989"/>
    </source>
</evidence>
<dbReference type="EMBL" id="JAAAJA010001488">
    <property type="protein sequence ID" value="KAG0247278.1"/>
    <property type="molecule type" value="Genomic_DNA"/>
</dbReference>
<dbReference type="InterPro" id="IPR036259">
    <property type="entry name" value="MFS_trans_sf"/>
</dbReference>